<evidence type="ECO:0000313" key="3">
    <source>
        <dbReference type="Proteomes" id="UP000029708"/>
    </source>
</evidence>
<organism evidence="1 3">
    <name type="scientific">Oleiagrimonas soli</name>
    <dbReference type="NCBI Taxonomy" id="1543381"/>
    <lineage>
        <taxon>Bacteria</taxon>
        <taxon>Pseudomonadati</taxon>
        <taxon>Pseudomonadota</taxon>
        <taxon>Gammaproteobacteria</taxon>
        <taxon>Lysobacterales</taxon>
        <taxon>Rhodanobacteraceae</taxon>
        <taxon>Oleiagrimonas</taxon>
    </lineage>
</organism>
<evidence type="ECO:0000313" key="4">
    <source>
        <dbReference type="Proteomes" id="UP000560000"/>
    </source>
</evidence>
<dbReference type="HOGENOM" id="CLU_1641804_0_0_6"/>
<dbReference type="Proteomes" id="UP000560000">
    <property type="component" value="Unassembled WGS sequence"/>
</dbReference>
<proteinExistence type="predicted"/>
<reference evidence="2 4" key="2">
    <citation type="submission" date="2020-08" db="EMBL/GenBank/DDBJ databases">
        <title>Genomic Encyclopedia of Type Strains, Phase IV (KMG-IV): sequencing the most valuable type-strain genomes for metagenomic binning, comparative biology and taxonomic classification.</title>
        <authorList>
            <person name="Goeker M."/>
        </authorList>
    </citation>
    <scope>NUCLEOTIDE SEQUENCE [LARGE SCALE GENOMIC DNA]</scope>
    <source>
        <strain evidence="2 4">DSM 107085</strain>
    </source>
</reference>
<accession>A0A099CU37</accession>
<sequence length="163" mass="18339">MTHTMEAAGLQPGIDTLDRIVDAESALVVLRTDQPEVVVEQFRQITRRSGQSAYVWYRDDGLRSLREGDVRVPGCRRVSDTLRYVLQSMHFGIYLMIGVEGPLDRAEQTLLRQLERGRSDQVRRVVLLTDDEALIDSVEGLATMMGGSVAGARPRLRDGRWVV</sequence>
<comment type="caution">
    <text evidence="1">The sequence shown here is derived from an EMBL/GenBank/DDBJ whole genome shotgun (WGS) entry which is preliminary data.</text>
</comment>
<gene>
    <name evidence="2" type="ORF">HNQ86_000430</name>
    <name evidence="1" type="ORF">LF63_0108920</name>
</gene>
<dbReference type="Proteomes" id="UP000029708">
    <property type="component" value="Unassembled WGS sequence"/>
</dbReference>
<dbReference type="STRING" id="1543381.LF63_0108920"/>
<evidence type="ECO:0000313" key="1">
    <source>
        <dbReference type="EMBL" id="KGI77468.1"/>
    </source>
</evidence>
<protein>
    <submittedName>
        <fullName evidence="1">Uncharacterized protein</fullName>
    </submittedName>
</protein>
<dbReference type="EMBL" id="JROI01000011">
    <property type="protein sequence ID" value="KGI77468.1"/>
    <property type="molecule type" value="Genomic_DNA"/>
</dbReference>
<dbReference type="EMBL" id="JACHET010000001">
    <property type="protein sequence ID" value="MBB6183085.1"/>
    <property type="molecule type" value="Genomic_DNA"/>
</dbReference>
<evidence type="ECO:0000313" key="2">
    <source>
        <dbReference type="EMBL" id="MBB6183085.1"/>
    </source>
</evidence>
<name>A0A099CU37_9GAMM</name>
<dbReference type="OrthoDB" id="6197475at2"/>
<dbReference type="AlphaFoldDB" id="A0A099CU37"/>
<reference evidence="1 3" key="1">
    <citation type="submission" date="2014-09" db="EMBL/GenBank/DDBJ databases">
        <title>Xanthomonadaceae 3.5X direct submission.</title>
        <authorList>
            <person name="Fang T."/>
            <person name="Wang H."/>
        </authorList>
    </citation>
    <scope>NUCLEOTIDE SEQUENCE [LARGE SCALE GENOMIC DNA]</scope>
    <source>
        <strain evidence="1 3">3.5X</strain>
    </source>
</reference>
<keyword evidence="3" id="KW-1185">Reference proteome</keyword>